<dbReference type="Proteomes" id="UP000087171">
    <property type="component" value="Chromosome Ca4"/>
</dbReference>
<reference evidence="3" key="1">
    <citation type="journal article" date="2013" name="Nat. Biotechnol.">
        <title>Draft genome sequence of chickpea (Cicer arietinum) provides a resource for trait improvement.</title>
        <authorList>
            <person name="Varshney R.K."/>
            <person name="Song C."/>
            <person name="Saxena R.K."/>
            <person name="Azam S."/>
            <person name="Yu S."/>
            <person name="Sharpe A.G."/>
            <person name="Cannon S."/>
            <person name="Baek J."/>
            <person name="Rosen B.D."/>
            <person name="Tar'an B."/>
            <person name="Millan T."/>
            <person name="Zhang X."/>
            <person name="Ramsay L.D."/>
            <person name="Iwata A."/>
            <person name="Wang Y."/>
            <person name="Nelson W."/>
            <person name="Farmer A.D."/>
            <person name="Gaur P.M."/>
            <person name="Soderlund C."/>
            <person name="Penmetsa R.V."/>
            <person name="Xu C."/>
            <person name="Bharti A.K."/>
            <person name="He W."/>
            <person name="Winter P."/>
            <person name="Zhao S."/>
            <person name="Hane J.K."/>
            <person name="Carrasquilla-Garcia N."/>
            <person name="Condie J.A."/>
            <person name="Upadhyaya H.D."/>
            <person name="Luo M.C."/>
            <person name="Thudi M."/>
            <person name="Gowda C.L."/>
            <person name="Singh N.P."/>
            <person name="Lichtenzveig J."/>
            <person name="Gali K.K."/>
            <person name="Rubio J."/>
            <person name="Nadarajan N."/>
            <person name="Dolezel J."/>
            <person name="Bansal K.C."/>
            <person name="Xu X."/>
            <person name="Edwards D."/>
            <person name="Zhang G."/>
            <person name="Kahl G."/>
            <person name="Gil J."/>
            <person name="Singh K.B."/>
            <person name="Datta S.K."/>
            <person name="Jackson S.A."/>
            <person name="Wang J."/>
            <person name="Cook D.R."/>
        </authorList>
    </citation>
    <scope>NUCLEOTIDE SEQUENCE [LARGE SCALE GENOMIC DNA]</scope>
    <source>
        <strain evidence="3">cv. CDC Frontier</strain>
    </source>
</reference>
<dbReference type="RefSeq" id="XP_004495224.1">
    <property type="nucleotide sequence ID" value="XM_004495167.3"/>
</dbReference>
<evidence type="ECO:0000256" key="1">
    <source>
        <dbReference type="SAM" id="MobiDB-lite"/>
    </source>
</evidence>
<protein>
    <submittedName>
        <fullName evidence="4">Uncharacterized protein LOC101511533</fullName>
    </submittedName>
</protein>
<gene>
    <name evidence="4" type="primary">LOC101511533</name>
</gene>
<proteinExistence type="predicted"/>
<feature type="transmembrane region" description="Helical" evidence="2">
    <location>
        <begin position="24"/>
        <end position="40"/>
    </location>
</feature>
<sequence length="173" mass="19326">MNIKALSSSDVLASEGEIHNMKRINLLNLVTLVLTFLAFVSKMESQRRPQDIHFPQRSLHPLCAPQFALVSNACGMLSFTPGLLPSPILPPPSPSSPDDEGHKSDHHHHHRHRHGHHSSTEEDNCCRWAKEMDSRCVCEILVRLPPFLTRPLHQYSVVIGESCVITYSCGGPI</sequence>
<feature type="region of interest" description="Disordered" evidence="1">
    <location>
        <begin position="88"/>
        <end position="121"/>
    </location>
</feature>
<keyword evidence="3" id="KW-1185">Reference proteome</keyword>
<keyword evidence="2" id="KW-0812">Transmembrane</keyword>
<dbReference type="PaxDb" id="3827-XP_004495224.1"/>
<dbReference type="PANTHER" id="PTHR34377">
    <property type="entry name" value="TETRATRICOPEPTIDE REPEAT (TPR)-LIKE SUPERFAMILY PROTEIN"/>
    <property type="match status" value="1"/>
</dbReference>
<keyword evidence="2" id="KW-0472">Membrane</keyword>
<reference evidence="4" key="2">
    <citation type="submission" date="2025-08" db="UniProtKB">
        <authorList>
            <consortium name="RefSeq"/>
        </authorList>
    </citation>
    <scope>IDENTIFICATION</scope>
    <source>
        <tissue evidence="4">Etiolated seedlings</tissue>
    </source>
</reference>
<organism evidence="3 4">
    <name type="scientific">Cicer arietinum</name>
    <name type="common">Chickpea</name>
    <name type="synonym">Garbanzo</name>
    <dbReference type="NCBI Taxonomy" id="3827"/>
    <lineage>
        <taxon>Eukaryota</taxon>
        <taxon>Viridiplantae</taxon>
        <taxon>Streptophyta</taxon>
        <taxon>Embryophyta</taxon>
        <taxon>Tracheophyta</taxon>
        <taxon>Spermatophyta</taxon>
        <taxon>Magnoliopsida</taxon>
        <taxon>eudicotyledons</taxon>
        <taxon>Gunneridae</taxon>
        <taxon>Pentapetalae</taxon>
        <taxon>rosids</taxon>
        <taxon>fabids</taxon>
        <taxon>Fabales</taxon>
        <taxon>Fabaceae</taxon>
        <taxon>Papilionoideae</taxon>
        <taxon>50 kb inversion clade</taxon>
        <taxon>NPAAA clade</taxon>
        <taxon>Hologalegina</taxon>
        <taxon>IRL clade</taxon>
        <taxon>Cicereae</taxon>
        <taxon>Cicer</taxon>
    </lineage>
</organism>
<accession>A0A1S2XXJ7</accession>
<evidence type="ECO:0000313" key="4">
    <source>
        <dbReference type="RefSeq" id="XP_004495224.1"/>
    </source>
</evidence>
<name>A0A1S2XXJ7_CICAR</name>
<feature type="compositionally biased region" description="Basic residues" evidence="1">
    <location>
        <begin position="104"/>
        <end position="117"/>
    </location>
</feature>
<evidence type="ECO:0000256" key="2">
    <source>
        <dbReference type="SAM" id="Phobius"/>
    </source>
</evidence>
<dbReference type="KEGG" id="cam:101511533"/>
<dbReference type="OrthoDB" id="1930534at2759"/>
<dbReference type="GeneID" id="101511533"/>
<dbReference type="eggNOG" id="ENOG502S40F">
    <property type="taxonomic scope" value="Eukaryota"/>
</dbReference>
<dbReference type="AlphaFoldDB" id="A0A1S2XXJ7"/>
<evidence type="ECO:0000313" key="3">
    <source>
        <dbReference type="Proteomes" id="UP000087171"/>
    </source>
</evidence>
<dbReference type="PANTHER" id="PTHR34377:SF11">
    <property type="entry name" value="BIFUNCTIONAL INHIBITOR_PLANT LIPID TRANSFER PROTEIN_SEED STORAGE HELICAL"/>
    <property type="match status" value="1"/>
</dbReference>
<keyword evidence="2" id="KW-1133">Transmembrane helix</keyword>
<dbReference type="STRING" id="3827.A0A1S2XXJ7"/>